<dbReference type="EMBL" id="JAAGWQ010000631">
    <property type="protein sequence ID" value="KAF5653192.1"/>
    <property type="molecule type" value="Genomic_DNA"/>
</dbReference>
<reference evidence="2 3" key="1">
    <citation type="submission" date="2020-05" db="EMBL/GenBank/DDBJ databases">
        <title>Identification and distribution of gene clusters putatively required for synthesis of sphingolipid metabolism inhibitors in phylogenetically diverse species of the filamentous fungus Fusarium.</title>
        <authorList>
            <person name="Kim H.-S."/>
            <person name="Busman M."/>
            <person name="Brown D.W."/>
            <person name="Divon H."/>
            <person name="Uhlig S."/>
            <person name="Proctor R.H."/>
        </authorList>
    </citation>
    <scope>NUCLEOTIDE SEQUENCE [LARGE SCALE GENOMIC DNA]</scope>
    <source>
        <strain evidence="2 3">NRRL 20693</strain>
    </source>
</reference>
<evidence type="ECO:0000313" key="2">
    <source>
        <dbReference type="EMBL" id="KAF5653192.1"/>
    </source>
</evidence>
<feature type="compositionally biased region" description="Polar residues" evidence="1">
    <location>
        <begin position="63"/>
        <end position="86"/>
    </location>
</feature>
<comment type="caution">
    <text evidence="2">The sequence shown here is derived from an EMBL/GenBank/DDBJ whole genome shotgun (WGS) entry which is preliminary data.</text>
</comment>
<sequence>MFLCNLIHLPMSRRPVQAHFSTQRKGGIGKWNVPKLFTRWKSQELGAAPTFTGALEKDRATVSRGQASTPNRSSQGVHHHLVTTQSPDRKKDLQWLPVAETRSRSQEFGSQLGELSEETNKLQQALRKNFKYWSSEVEYNMPGEQKSLP</sequence>
<dbReference type="AlphaFoldDB" id="A0A8H5W8L4"/>
<evidence type="ECO:0000313" key="3">
    <source>
        <dbReference type="Proteomes" id="UP000567885"/>
    </source>
</evidence>
<accession>A0A8H5W8L4</accession>
<dbReference type="Proteomes" id="UP000567885">
    <property type="component" value="Unassembled WGS sequence"/>
</dbReference>
<proteinExistence type="predicted"/>
<organism evidence="2 3">
    <name type="scientific">Fusarium heterosporum</name>
    <dbReference type="NCBI Taxonomy" id="42747"/>
    <lineage>
        <taxon>Eukaryota</taxon>
        <taxon>Fungi</taxon>
        <taxon>Dikarya</taxon>
        <taxon>Ascomycota</taxon>
        <taxon>Pezizomycotina</taxon>
        <taxon>Sordariomycetes</taxon>
        <taxon>Hypocreomycetidae</taxon>
        <taxon>Hypocreales</taxon>
        <taxon>Nectriaceae</taxon>
        <taxon>Fusarium</taxon>
        <taxon>Fusarium heterosporum species complex</taxon>
    </lineage>
</organism>
<gene>
    <name evidence="2" type="ORF">FHETE_11415</name>
</gene>
<name>A0A8H5W8L4_FUSHE</name>
<evidence type="ECO:0000256" key="1">
    <source>
        <dbReference type="SAM" id="MobiDB-lite"/>
    </source>
</evidence>
<feature type="region of interest" description="Disordered" evidence="1">
    <location>
        <begin position="58"/>
        <end position="90"/>
    </location>
</feature>
<keyword evidence="3" id="KW-1185">Reference proteome</keyword>
<protein>
    <submittedName>
        <fullName evidence="2">Uncharacterized protein</fullName>
    </submittedName>
</protein>